<dbReference type="EMBL" id="GBRH01165450">
    <property type="protein sequence ID" value="JAE32446.1"/>
    <property type="molecule type" value="Transcribed_RNA"/>
</dbReference>
<protein>
    <submittedName>
        <fullName evidence="2">Uncharacterized protein</fullName>
    </submittedName>
</protein>
<proteinExistence type="predicted"/>
<accession>A0A0A9HC81</accession>
<sequence length="56" mass="5956">MLGQRWLSTRSIAASTSLLRRKALTRKVRARQPGTSPRPDISSSSFPAAPGSATCA</sequence>
<feature type="region of interest" description="Disordered" evidence="1">
    <location>
        <begin position="23"/>
        <end position="56"/>
    </location>
</feature>
<name>A0A0A9HC81_ARUDO</name>
<feature type="compositionally biased region" description="Low complexity" evidence="1">
    <location>
        <begin position="42"/>
        <end position="56"/>
    </location>
</feature>
<reference evidence="2" key="2">
    <citation type="journal article" date="2015" name="Data Brief">
        <title>Shoot transcriptome of the giant reed, Arundo donax.</title>
        <authorList>
            <person name="Barrero R.A."/>
            <person name="Guerrero F.D."/>
            <person name="Moolhuijzen P."/>
            <person name="Goolsby J.A."/>
            <person name="Tidwell J."/>
            <person name="Bellgard S.E."/>
            <person name="Bellgard M.I."/>
        </authorList>
    </citation>
    <scope>NUCLEOTIDE SEQUENCE</scope>
    <source>
        <tissue evidence="2">Shoot tissue taken approximately 20 cm above the soil surface</tissue>
    </source>
</reference>
<evidence type="ECO:0000256" key="1">
    <source>
        <dbReference type="SAM" id="MobiDB-lite"/>
    </source>
</evidence>
<dbReference type="AlphaFoldDB" id="A0A0A9HC81"/>
<reference evidence="2" key="1">
    <citation type="submission" date="2014-09" db="EMBL/GenBank/DDBJ databases">
        <authorList>
            <person name="Magalhaes I.L.F."/>
            <person name="Oliveira U."/>
            <person name="Santos F.R."/>
            <person name="Vidigal T.H.D.A."/>
            <person name="Brescovit A.D."/>
            <person name="Santos A.J."/>
        </authorList>
    </citation>
    <scope>NUCLEOTIDE SEQUENCE</scope>
    <source>
        <tissue evidence="2">Shoot tissue taken approximately 20 cm above the soil surface</tissue>
    </source>
</reference>
<evidence type="ECO:0000313" key="2">
    <source>
        <dbReference type="EMBL" id="JAE32446.1"/>
    </source>
</evidence>
<organism evidence="2">
    <name type="scientific">Arundo donax</name>
    <name type="common">Giant reed</name>
    <name type="synonym">Donax arundinaceus</name>
    <dbReference type="NCBI Taxonomy" id="35708"/>
    <lineage>
        <taxon>Eukaryota</taxon>
        <taxon>Viridiplantae</taxon>
        <taxon>Streptophyta</taxon>
        <taxon>Embryophyta</taxon>
        <taxon>Tracheophyta</taxon>
        <taxon>Spermatophyta</taxon>
        <taxon>Magnoliopsida</taxon>
        <taxon>Liliopsida</taxon>
        <taxon>Poales</taxon>
        <taxon>Poaceae</taxon>
        <taxon>PACMAD clade</taxon>
        <taxon>Arundinoideae</taxon>
        <taxon>Arundineae</taxon>
        <taxon>Arundo</taxon>
    </lineage>
</organism>